<keyword evidence="1" id="KW-1133">Transmembrane helix</keyword>
<dbReference type="AlphaFoldDB" id="A0AB39TEX5"/>
<proteinExistence type="predicted"/>
<gene>
    <name evidence="3" type="ORF">AB2U05_05575</name>
</gene>
<dbReference type="EMBL" id="CP163445">
    <property type="protein sequence ID" value="XDQ77981.1"/>
    <property type="molecule type" value="Genomic_DNA"/>
</dbReference>
<evidence type="ECO:0000313" key="3">
    <source>
        <dbReference type="EMBL" id="XDQ77981.1"/>
    </source>
</evidence>
<feature type="signal peptide" evidence="2">
    <location>
        <begin position="1"/>
        <end position="27"/>
    </location>
</feature>
<name>A0AB39TEX5_9ACTN</name>
<keyword evidence="2" id="KW-0732">Signal</keyword>
<organism evidence="3">
    <name type="scientific">Streptomyces sp. Y1</name>
    <dbReference type="NCBI Taxonomy" id="3238634"/>
    <lineage>
        <taxon>Bacteria</taxon>
        <taxon>Bacillati</taxon>
        <taxon>Actinomycetota</taxon>
        <taxon>Actinomycetes</taxon>
        <taxon>Kitasatosporales</taxon>
        <taxon>Streptomycetaceae</taxon>
        <taxon>Streptomyces</taxon>
    </lineage>
</organism>
<reference evidence="3" key="1">
    <citation type="submission" date="2024-07" db="EMBL/GenBank/DDBJ databases">
        <authorList>
            <person name="Yu S.T."/>
        </authorList>
    </citation>
    <scope>NUCLEOTIDE SEQUENCE</scope>
    <source>
        <strain evidence="3">Y1</strain>
    </source>
</reference>
<feature type="chain" id="PRO_5044197878" evidence="2">
    <location>
        <begin position="28"/>
        <end position="219"/>
    </location>
</feature>
<protein>
    <submittedName>
        <fullName evidence="3">Pr6Pr family membrane protein</fullName>
    </submittedName>
</protein>
<feature type="transmembrane region" description="Helical" evidence="1">
    <location>
        <begin position="40"/>
        <end position="61"/>
    </location>
</feature>
<keyword evidence="1" id="KW-0472">Membrane</keyword>
<accession>A0AB39TEX5</accession>
<sequence length="219" mass="23641">MHAWLAPARLAVAVFLAVALGINGYHAATDPTGVVNYFSYFTNLSNFVGLAVLGYGGWAGLTGRPPVPDAVRGAAVLYLAITGLVYGTVLAKYPELLVIPWVNDVVHRAMPLVVLADWLIDPPARRLRPTVVLGWLAVPLLYLTYTLLRGHAVDWYPYPFLDPARHGGYRRVAGASFLMAVAFLLVGGAIVAAGNALAAHRDARRDPAPRRRHARARTG</sequence>
<keyword evidence="1" id="KW-0812">Transmembrane</keyword>
<dbReference type="NCBIfam" id="NF038065">
    <property type="entry name" value="Pr6Pr"/>
    <property type="match status" value="1"/>
</dbReference>
<feature type="transmembrane region" description="Helical" evidence="1">
    <location>
        <begin position="172"/>
        <end position="198"/>
    </location>
</feature>
<dbReference type="RefSeq" id="WP_369182573.1">
    <property type="nucleotide sequence ID" value="NZ_CP163445.1"/>
</dbReference>
<evidence type="ECO:0000256" key="2">
    <source>
        <dbReference type="SAM" id="SignalP"/>
    </source>
</evidence>
<feature type="transmembrane region" description="Helical" evidence="1">
    <location>
        <begin position="132"/>
        <end position="152"/>
    </location>
</feature>
<evidence type="ECO:0000256" key="1">
    <source>
        <dbReference type="SAM" id="Phobius"/>
    </source>
</evidence>
<dbReference type="InterPro" id="IPR049713">
    <property type="entry name" value="Pr6Pr-like"/>
</dbReference>
<feature type="transmembrane region" description="Helical" evidence="1">
    <location>
        <begin position="73"/>
        <end position="93"/>
    </location>
</feature>